<dbReference type="PATRIC" id="fig|1415168.3.peg.1055"/>
<proteinExistence type="predicted"/>
<reference evidence="1 2" key="1">
    <citation type="submission" date="2014-06" db="EMBL/GenBank/DDBJ databases">
        <title>Draft genome sequence of the putrescine producing strain Lactococcus lactis subsp cremoris GE214.</title>
        <authorList>
            <person name="Ladero V."/>
            <person name="Linares D.M."/>
            <person name="del Rio B."/>
            <person name="Mayo B."/>
            <person name="Martin M.C."/>
            <person name="Fernandez M."/>
            <person name="Alvarez M.A."/>
        </authorList>
    </citation>
    <scope>NUCLEOTIDE SEQUENCE [LARGE SCALE GENOMIC DNA]</scope>
    <source>
        <strain evidence="1 2">GE214</strain>
    </source>
</reference>
<evidence type="ECO:0000313" key="2">
    <source>
        <dbReference type="Proteomes" id="UP000028401"/>
    </source>
</evidence>
<dbReference type="InterPro" id="IPR035253">
    <property type="entry name" value="Lipoprotein_22_bac"/>
</dbReference>
<dbReference type="RefSeq" id="WP_042748033.1">
    <property type="nucleotide sequence ID" value="NZ_AZSI01000021.1"/>
</dbReference>
<evidence type="ECO:0000313" key="1">
    <source>
        <dbReference type="EMBL" id="KEY62855.1"/>
    </source>
</evidence>
<dbReference type="Pfam" id="PF17294">
    <property type="entry name" value="Lipoprotein_22"/>
    <property type="match status" value="1"/>
</dbReference>
<name>A0A084AC26_LACLC</name>
<dbReference type="Proteomes" id="UP000028401">
    <property type="component" value="Unassembled WGS sequence"/>
</dbReference>
<protein>
    <submittedName>
        <fullName evidence="1">Putative membrane protein</fullName>
    </submittedName>
</protein>
<comment type="caution">
    <text evidence="1">The sequence shown here is derived from an EMBL/GenBank/DDBJ whole genome shotgun (WGS) entry which is preliminary data.</text>
</comment>
<organism evidence="1 2">
    <name type="scientific">Lactococcus cremoris subsp. cremoris GE214</name>
    <dbReference type="NCBI Taxonomy" id="1415168"/>
    <lineage>
        <taxon>Bacteria</taxon>
        <taxon>Bacillati</taxon>
        <taxon>Bacillota</taxon>
        <taxon>Bacilli</taxon>
        <taxon>Lactobacillales</taxon>
        <taxon>Streptococcaceae</taxon>
        <taxon>Lactococcus</taxon>
        <taxon>Lactococcus cremoris subsp. cremoris</taxon>
    </lineage>
</organism>
<dbReference type="EMBL" id="AZSI01000021">
    <property type="protein sequence ID" value="KEY62855.1"/>
    <property type="molecule type" value="Genomic_DNA"/>
</dbReference>
<sequence length="198" mass="22237">MKKILIALVILVPIAITGFFGYNYFQKNIAHVHGIIMYSDNKEEMDSKLETNKKNIEKSLTVEGKYSSKSDTLVLNTQAANKLMNQGAFNHVTKKGEKASFKKVKKLSAEPALWTSKSYTSVTDDSGKTIDSKSKDYIVLGEYSATSKILILDNEDYQNFDAKTEYVSVIKEKRDADKALLSYKTNGSIPSHIFHYGE</sequence>
<gene>
    <name evidence="1" type="ORF">U725_00993</name>
</gene>
<dbReference type="Gene3D" id="2.40.40.60">
    <property type="match status" value="1"/>
</dbReference>
<dbReference type="AlphaFoldDB" id="A0A084AC26"/>
<accession>A0A084AC26</accession>